<dbReference type="Gene3D" id="3.40.50.720">
    <property type="entry name" value="NAD(P)-binding Rossmann-like Domain"/>
    <property type="match status" value="1"/>
</dbReference>
<dbReference type="OrthoDB" id="9793825at2"/>
<dbReference type="Proteomes" id="UP000466966">
    <property type="component" value="Unassembled WGS sequence"/>
</dbReference>
<dbReference type="PRINTS" id="PR00081">
    <property type="entry name" value="GDHRDH"/>
</dbReference>
<name>A0A844YXR8_9SPHN</name>
<keyword evidence="4" id="KW-1185">Reference proteome</keyword>
<dbReference type="AlphaFoldDB" id="A0A844YXR8"/>
<accession>A0A844YXR8</accession>
<evidence type="ECO:0000313" key="4">
    <source>
        <dbReference type="Proteomes" id="UP000466966"/>
    </source>
</evidence>
<proteinExistence type="inferred from homology"/>
<dbReference type="InterPro" id="IPR051911">
    <property type="entry name" value="SDR_oxidoreductase"/>
</dbReference>
<dbReference type="PANTHER" id="PTHR43976:SF16">
    <property type="entry name" value="SHORT-CHAIN DEHYDROGENASE_REDUCTASE FAMILY PROTEIN"/>
    <property type="match status" value="1"/>
</dbReference>
<gene>
    <name evidence="3" type="ORF">GRI99_09070</name>
</gene>
<dbReference type="EMBL" id="WTYV01000003">
    <property type="protein sequence ID" value="MXO71788.1"/>
    <property type="molecule type" value="Genomic_DNA"/>
</dbReference>
<reference evidence="3 4" key="1">
    <citation type="submission" date="2019-12" db="EMBL/GenBank/DDBJ databases">
        <title>Genomic-based taxomic classification of the family Erythrobacteraceae.</title>
        <authorList>
            <person name="Xu L."/>
        </authorList>
    </citation>
    <scope>NUCLEOTIDE SEQUENCE [LARGE SCALE GENOMIC DNA]</scope>
    <source>
        <strain evidence="3 4">M0322</strain>
    </source>
</reference>
<keyword evidence="2" id="KW-0560">Oxidoreductase</keyword>
<dbReference type="InterPro" id="IPR002347">
    <property type="entry name" value="SDR_fam"/>
</dbReference>
<dbReference type="PANTHER" id="PTHR43976">
    <property type="entry name" value="SHORT CHAIN DEHYDROGENASE"/>
    <property type="match status" value="1"/>
</dbReference>
<dbReference type="GO" id="GO:0016491">
    <property type="term" value="F:oxidoreductase activity"/>
    <property type="evidence" value="ECO:0007669"/>
    <property type="project" value="UniProtKB-KW"/>
</dbReference>
<dbReference type="Pfam" id="PF00106">
    <property type="entry name" value="adh_short"/>
    <property type="match status" value="1"/>
</dbReference>
<protein>
    <submittedName>
        <fullName evidence="3">SDR family NAD(P)-dependent oxidoreductase</fullName>
    </submittedName>
</protein>
<dbReference type="InterPro" id="IPR036291">
    <property type="entry name" value="NAD(P)-bd_dom_sf"/>
</dbReference>
<sequence>MVRMSSSRFSAGNEHVMRPASCATLIAARFSAAASKATAGGGVLRSRVCQRAYAAAKFAVDGLTRSLASETAVFGIRFLVIEPSGFATDWAGKSMETEQLAPGYEATVGAFAQMLRSMESAGDPNRAAAIIVDVVKRKNLPSHLLLGDHAVQGAIAYSDSQIVEARTWQAVSSSADFGQPYPVEMPADKVAE</sequence>
<dbReference type="SUPFAM" id="SSF51735">
    <property type="entry name" value="NAD(P)-binding Rossmann-fold domains"/>
    <property type="match status" value="1"/>
</dbReference>
<comment type="caution">
    <text evidence="3">The sequence shown here is derived from an EMBL/GenBank/DDBJ whole genome shotgun (WGS) entry which is preliminary data.</text>
</comment>
<evidence type="ECO:0000256" key="2">
    <source>
        <dbReference type="ARBA" id="ARBA00023002"/>
    </source>
</evidence>
<comment type="similarity">
    <text evidence="1">Belongs to the short-chain dehydrogenases/reductases (SDR) family.</text>
</comment>
<evidence type="ECO:0000256" key="1">
    <source>
        <dbReference type="ARBA" id="ARBA00006484"/>
    </source>
</evidence>
<organism evidence="3 4">
    <name type="scientific">Alteraurantiacibacter buctensis</name>
    <dbReference type="NCBI Taxonomy" id="1503981"/>
    <lineage>
        <taxon>Bacteria</taxon>
        <taxon>Pseudomonadati</taxon>
        <taxon>Pseudomonadota</taxon>
        <taxon>Alphaproteobacteria</taxon>
        <taxon>Sphingomonadales</taxon>
        <taxon>Erythrobacteraceae</taxon>
        <taxon>Alteraurantiacibacter</taxon>
    </lineage>
</organism>
<evidence type="ECO:0000313" key="3">
    <source>
        <dbReference type="EMBL" id="MXO71788.1"/>
    </source>
</evidence>